<protein>
    <recommendedName>
        <fullName evidence="2">Acyltransferase 3 domain-containing protein</fullName>
    </recommendedName>
</protein>
<dbReference type="EMBL" id="QGKL01000010">
    <property type="protein sequence ID" value="PWQ98717.1"/>
    <property type="molecule type" value="Genomic_DNA"/>
</dbReference>
<dbReference type="Pfam" id="PF01757">
    <property type="entry name" value="Acyl_transf_3"/>
    <property type="match status" value="1"/>
</dbReference>
<dbReference type="RefSeq" id="WP_109821873.1">
    <property type="nucleotide sequence ID" value="NZ_QGKL01000010.1"/>
</dbReference>
<dbReference type="AlphaFoldDB" id="A0A317CKK3"/>
<dbReference type="OrthoDB" id="341887at2"/>
<dbReference type="PANTHER" id="PTHR36927:SF1">
    <property type="entry name" value="MDO-LIKE PROTEIN"/>
    <property type="match status" value="1"/>
</dbReference>
<dbReference type="PANTHER" id="PTHR36927">
    <property type="entry name" value="BLR4337 PROTEIN"/>
    <property type="match status" value="1"/>
</dbReference>
<feature type="transmembrane region" description="Helical" evidence="1">
    <location>
        <begin position="130"/>
        <end position="151"/>
    </location>
</feature>
<evidence type="ECO:0000313" key="3">
    <source>
        <dbReference type="EMBL" id="PWQ98717.1"/>
    </source>
</evidence>
<dbReference type="GO" id="GO:0016747">
    <property type="term" value="F:acyltransferase activity, transferring groups other than amino-acyl groups"/>
    <property type="evidence" value="ECO:0007669"/>
    <property type="project" value="InterPro"/>
</dbReference>
<keyword evidence="1" id="KW-0472">Membrane</keyword>
<gene>
    <name evidence="3" type="ORF">DKT75_02590</name>
</gene>
<keyword evidence="1" id="KW-1133">Transmembrane helix</keyword>
<organism evidence="3 4">
    <name type="scientific">Leucothrix arctica</name>
    <dbReference type="NCBI Taxonomy" id="1481894"/>
    <lineage>
        <taxon>Bacteria</taxon>
        <taxon>Pseudomonadati</taxon>
        <taxon>Pseudomonadota</taxon>
        <taxon>Gammaproteobacteria</taxon>
        <taxon>Thiotrichales</taxon>
        <taxon>Thiotrichaceae</taxon>
        <taxon>Leucothrix</taxon>
    </lineage>
</organism>
<feature type="transmembrane region" description="Helical" evidence="1">
    <location>
        <begin position="195"/>
        <end position="211"/>
    </location>
</feature>
<feature type="transmembrane region" description="Helical" evidence="1">
    <location>
        <begin position="12"/>
        <end position="34"/>
    </location>
</feature>
<dbReference type="Proteomes" id="UP000245506">
    <property type="component" value="Unassembled WGS sequence"/>
</dbReference>
<comment type="caution">
    <text evidence="3">The sequence shown here is derived from an EMBL/GenBank/DDBJ whole genome shotgun (WGS) entry which is preliminary data.</text>
</comment>
<feature type="transmembrane region" description="Helical" evidence="1">
    <location>
        <begin position="158"/>
        <end position="183"/>
    </location>
</feature>
<sequence>MKEPYNRLHGLDFCRAVFMVLGLFYHAGLIYGYGNSWNVVSDERSQLISFLANFVHMFRMEAFYLISGFFYMLVFSKSKPNFLSGRLVRVAVPLFFCGLFINPVMHFFSYNKSFTFDLNYFYSGQWLGHLWFLGNLLIYFFLTYFFCGFFYRVRLGRFSLLLVLFFILPVLSLTGLAIAKFIYDGNFIFVSFYPLFYYFPYFLIGIICFVNKDIFVSILNIKYAVLSFFVFLTLYAFSSLDSFSSNTINNMVDVMYVGSLVIFLIALVYMLGCRESFLIKELSDASYTIYILHQPLLIFFYVFLFSNIYLGAITEYLLLVSSVFFISWVFHFSVVKRSNIARLLFNGHR</sequence>
<feature type="transmembrane region" description="Helical" evidence="1">
    <location>
        <begin position="223"/>
        <end position="243"/>
    </location>
</feature>
<feature type="transmembrane region" description="Helical" evidence="1">
    <location>
        <begin position="316"/>
        <end position="335"/>
    </location>
</feature>
<proteinExistence type="predicted"/>
<keyword evidence="1" id="KW-0812">Transmembrane</keyword>
<dbReference type="InterPro" id="IPR050623">
    <property type="entry name" value="Glucan_succinyl_AcylTrfase"/>
</dbReference>
<evidence type="ECO:0000259" key="2">
    <source>
        <dbReference type="Pfam" id="PF01757"/>
    </source>
</evidence>
<keyword evidence="4" id="KW-1185">Reference proteome</keyword>
<evidence type="ECO:0000313" key="4">
    <source>
        <dbReference type="Proteomes" id="UP000245506"/>
    </source>
</evidence>
<reference evidence="3 4" key="1">
    <citation type="submission" date="2018-05" db="EMBL/GenBank/DDBJ databases">
        <title>Leucothrix arctica sp. nov., isolated from Arctic seawater.</title>
        <authorList>
            <person name="Choi A."/>
            <person name="Baek K."/>
        </authorList>
    </citation>
    <scope>NUCLEOTIDE SEQUENCE [LARGE SCALE GENOMIC DNA]</scope>
    <source>
        <strain evidence="3 4">IMCC9719</strain>
    </source>
</reference>
<feature type="transmembrane region" description="Helical" evidence="1">
    <location>
        <begin position="87"/>
        <end position="110"/>
    </location>
</feature>
<feature type="transmembrane region" description="Helical" evidence="1">
    <location>
        <begin position="54"/>
        <end position="75"/>
    </location>
</feature>
<feature type="transmembrane region" description="Helical" evidence="1">
    <location>
        <begin position="285"/>
        <end position="310"/>
    </location>
</feature>
<accession>A0A317CKK3</accession>
<evidence type="ECO:0000256" key="1">
    <source>
        <dbReference type="SAM" id="Phobius"/>
    </source>
</evidence>
<feature type="transmembrane region" description="Helical" evidence="1">
    <location>
        <begin position="255"/>
        <end position="273"/>
    </location>
</feature>
<name>A0A317CKK3_9GAMM</name>
<feature type="domain" description="Acyltransferase 3" evidence="2">
    <location>
        <begin position="9"/>
        <end position="330"/>
    </location>
</feature>
<dbReference type="InterPro" id="IPR002656">
    <property type="entry name" value="Acyl_transf_3_dom"/>
</dbReference>